<dbReference type="Pfam" id="PF01075">
    <property type="entry name" value="Glyco_transf_9"/>
    <property type="match status" value="1"/>
</dbReference>
<evidence type="ECO:0000256" key="1">
    <source>
        <dbReference type="ARBA" id="ARBA00022676"/>
    </source>
</evidence>
<keyword evidence="2 3" id="KW-0808">Transferase</keyword>
<dbReference type="PANTHER" id="PTHR30160:SF1">
    <property type="entry name" value="LIPOPOLYSACCHARIDE 1,2-N-ACETYLGLUCOSAMINETRANSFERASE-RELATED"/>
    <property type="match status" value="1"/>
</dbReference>
<dbReference type="Proteomes" id="UP000198598">
    <property type="component" value="Unassembled WGS sequence"/>
</dbReference>
<protein>
    <submittedName>
        <fullName evidence="3">Heptosyltransferase-2</fullName>
    </submittedName>
</protein>
<dbReference type="GO" id="GO:0009244">
    <property type="term" value="P:lipopolysaccharide core region biosynthetic process"/>
    <property type="evidence" value="ECO:0007669"/>
    <property type="project" value="TreeGrafter"/>
</dbReference>
<dbReference type="InterPro" id="IPR051199">
    <property type="entry name" value="LPS_LOS_Heptosyltrfase"/>
</dbReference>
<dbReference type="EMBL" id="FOLQ01000018">
    <property type="protein sequence ID" value="SFE72298.1"/>
    <property type="molecule type" value="Genomic_DNA"/>
</dbReference>
<keyword evidence="4" id="KW-1185">Reference proteome</keyword>
<dbReference type="GO" id="GO:0008713">
    <property type="term" value="F:ADP-heptose-lipopolysaccharide heptosyltransferase activity"/>
    <property type="evidence" value="ECO:0007669"/>
    <property type="project" value="TreeGrafter"/>
</dbReference>
<evidence type="ECO:0000256" key="2">
    <source>
        <dbReference type="ARBA" id="ARBA00022679"/>
    </source>
</evidence>
<evidence type="ECO:0000313" key="4">
    <source>
        <dbReference type="Proteomes" id="UP000198598"/>
    </source>
</evidence>
<organism evidence="3 4">
    <name type="scientific">Spirosoma endophyticum</name>
    <dbReference type="NCBI Taxonomy" id="662367"/>
    <lineage>
        <taxon>Bacteria</taxon>
        <taxon>Pseudomonadati</taxon>
        <taxon>Bacteroidota</taxon>
        <taxon>Cytophagia</taxon>
        <taxon>Cytophagales</taxon>
        <taxon>Cytophagaceae</taxon>
        <taxon>Spirosoma</taxon>
    </lineage>
</organism>
<dbReference type="GO" id="GO:0005829">
    <property type="term" value="C:cytosol"/>
    <property type="evidence" value="ECO:0007669"/>
    <property type="project" value="TreeGrafter"/>
</dbReference>
<dbReference type="OrthoDB" id="9768048at2"/>
<reference evidence="3 4" key="1">
    <citation type="submission" date="2016-10" db="EMBL/GenBank/DDBJ databases">
        <authorList>
            <person name="de Groot N.N."/>
        </authorList>
    </citation>
    <scope>NUCLEOTIDE SEQUENCE [LARGE SCALE GENOMIC DNA]</scope>
    <source>
        <strain evidence="3 4">DSM 26130</strain>
    </source>
</reference>
<dbReference type="STRING" id="662367.SAMN05216167_11868"/>
<dbReference type="AlphaFoldDB" id="A0A1I2CVJ1"/>
<dbReference type="Gene3D" id="3.40.50.2000">
    <property type="entry name" value="Glycogen Phosphorylase B"/>
    <property type="match status" value="2"/>
</dbReference>
<dbReference type="PANTHER" id="PTHR30160">
    <property type="entry name" value="TETRAACYLDISACCHARIDE 4'-KINASE-RELATED"/>
    <property type="match status" value="1"/>
</dbReference>
<dbReference type="SUPFAM" id="SSF53756">
    <property type="entry name" value="UDP-Glycosyltransferase/glycogen phosphorylase"/>
    <property type="match status" value="1"/>
</dbReference>
<name>A0A1I2CVJ1_9BACT</name>
<proteinExistence type="predicted"/>
<accession>A0A1I2CVJ1</accession>
<gene>
    <name evidence="3" type="ORF">SAMN05216167_11868</name>
</gene>
<dbReference type="RefSeq" id="WP_093832559.1">
    <property type="nucleotide sequence ID" value="NZ_FOLQ01000018.1"/>
</dbReference>
<dbReference type="CDD" id="cd03789">
    <property type="entry name" value="GT9_LPS_heptosyltransferase"/>
    <property type="match status" value="1"/>
</dbReference>
<sequence>MTRSIRILVLQFASIGDVVLTTPVVRCLKKQLPNAELHFCTKRDYASLIAYNPYIREQHYLDGNVYTLIRQLRAVRFDYIIDLQNNFFTGLIKASLAVRSFSVETQSFREWLYVRWKINALPDQHIVERMMATVQPLGVENDGRGLDYVIPYKDEIETDWLPITHQHDFVAYVIGGQRLTRRLPVKRMIELCRKINYPVVLLGDKTDRTAGEEIVKALGERQIYNACGHYNLNQSASLLQRARVVFSHDTGLMHIAAALGKKVYSIWGSTTPQFGFYPYKTPHVRLEASGLGCRPCSATGLGNCPMKHFKCMNNLPFDFEVKELRTKKKNLE</sequence>
<evidence type="ECO:0000313" key="3">
    <source>
        <dbReference type="EMBL" id="SFE72298.1"/>
    </source>
</evidence>
<keyword evidence="1" id="KW-0328">Glycosyltransferase</keyword>
<dbReference type="InterPro" id="IPR002201">
    <property type="entry name" value="Glyco_trans_9"/>
</dbReference>